<evidence type="ECO:0000256" key="4">
    <source>
        <dbReference type="ARBA" id="ARBA00018370"/>
    </source>
</evidence>
<dbReference type="OrthoDB" id="14196at2"/>
<comment type="catalytic activity">
    <reaction evidence="1">
        <text>[protein]-peptidylproline (omega=180) = [protein]-peptidylproline (omega=0)</text>
        <dbReference type="Rhea" id="RHEA:16237"/>
        <dbReference type="Rhea" id="RHEA-COMP:10747"/>
        <dbReference type="Rhea" id="RHEA-COMP:10748"/>
        <dbReference type="ChEBI" id="CHEBI:83833"/>
        <dbReference type="ChEBI" id="CHEBI:83834"/>
        <dbReference type="EC" id="5.2.1.8"/>
    </reaction>
</comment>
<dbReference type="InterPro" id="IPR046357">
    <property type="entry name" value="PPIase_dom_sf"/>
</dbReference>
<dbReference type="SUPFAM" id="SSF54534">
    <property type="entry name" value="FKBP-like"/>
    <property type="match status" value="1"/>
</dbReference>
<dbReference type="STRING" id="1461694.ATO9_07760"/>
<dbReference type="EC" id="5.2.1.8" evidence="3"/>
<dbReference type="InterPro" id="IPR023058">
    <property type="entry name" value="PPIase_PpiC_CS"/>
</dbReference>
<evidence type="ECO:0000313" key="12">
    <source>
        <dbReference type="Proteomes" id="UP000030004"/>
    </source>
</evidence>
<feature type="signal peptide" evidence="9">
    <location>
        <begin position="1"/>
        <end position="23"/>
    </location>
</feature>
<keyword evidence="8 11" id="KW-0413">Isomerase</keyword>
<gene>
    <name evidence="11" type="ORF">ATO9_07760</name>
</gene>
<keyword evidence="9" id="KW-0732">Signal</keyword>
<feature type="chain" id="PRO_5007759975" description="Parvulin-like PPIase" evidence="9">
    <location>
        <begin position="24"/>
        <end position="282"/>
    </location>
</feature>
<dbReference type="PROSITE" id="PS01096">
    <property type="entry name" value="PPIC_PPIASE_1"/>
    <property type="match status" value="1"/>
</dbReference>
<comment type="similarity">
    <text evidence="2">Belongs to the PpiC/parvulin rotamase family.</text>
</comment>
<evidence type="ECO:0000256" key="2">
    <source>
        <dbReference type="ARBA" id="ARBA00007656"/>
    </source>
</evidence>
<evidence type="ECO:0000256" key="7">
    <source>
        <dbReference type="ARBA" id="ARBA00031484"/>
    </source>
</evidence>
<dbReference type="Proteomes" id="UP000030004">
    <property type="component" value="Unassembled WGS sequence"/>
</dbReference>
<evidence type="ECO:0000256" key="1">
    <source>
        <dbReference type="ARBA" id="ARBA00000971"/>
    </source>
</evidence>
<dbReference type="InterPro" id="IPR050245">
    <property type="entry name" value="PrsA_foldase"/>
</dbReference>
<dbReference type="PANTHER" id="PTHR47245:SF2">
    <property type="entry name" value="PEPTIDYL-PROLYL CIS-TRANS ISOMERASE HP_0175-RELATED"/>
    <property type="match status" value="1"/>
</dbReference>
<evidence type="ECO:0000256" key="6">
    <source>
        <dbReference type="ARBA" id="ARBA00030642"/>
    </source>
</evidence>
<evidence type="ECO:0000259" key="10">
    <source>
        <dbReference type="PROSITE" id="PS50198"/>
    </source>
</evidence>
<dbReference type="eggNOG" id="COG0760">
    <property type="taxonomic scope" value="Bacteria"/>
</dbReference>
<dbReference type="EMBL" id="AQQX01000002">
    <property type="protein sequence ID" value="KGM49892.1"/>
    <property type="molecule type" value="Genomic_DNA"/>
</dbReference>
<evidence type="ECO:0000313" key="11">
    <source>
        <dbReference type="EMBL" id="KGM49892.1"/>
    </source>
</evidence>
<dbReference type="GO" id="GO:0003755">
    <property type="term" value="F:peptidyl-prolyl cis-trans isomerase activity"/>
    <property type="evidence" value="ECO:0007669"/>
    <property type="project" value="UniProtKB-KW"/>
</dbReference>
<keyword evidence="5 8" id="KW-0697">Rotamase</keyword>
<dbReference type="PROSITE" id="PS50198">
    <property type="entry name" value="PPIC_PPIASE_2"/>
    <property type="match status" value="1"/>
</dbReference>
<proteinExistence type="inferred from homology"/>
<evidence type="ECO:0000256" key="3">
    <source>
        <dbReference type="ARBA" id="ARBA00013194"/>
    </source>
</evidence>
<reference evidence="11 12" key="1">
    <citation type="journal article" date="2015" name="Antonie Van Leeuwenhoek">
        <title>Pseudooceanicola atlanticus gen. nov. sp. nov., isolated from surface seawater of the Atlantic Ocean and reclassification of Oceanicola batsensis, Oceanicola marinus, Oceanicola nitratireducens, Oceanicola nanhaiensis, Oceanicola antarcticus and Oceanicola flagellatus, as Pseudooceanicola batsensis comb. nov., Pseudooceanicola marinus comb. nov., Pseudooceanicola nitratireducens comb. nov., Pseudooceanicola nanhaiensis comb. nov., Pseudooceanicola antarcticus comb. nov., and Pseudooceanicola flagellatus comb. nov.</title>
        <authorList>
            <person name="Lai Q."/>
            <person name="Li G."/>
            <person name="Liu X."/>
            <person name="Du Y."/>
            <person name="Sun F."/>
            <person name="Shao Z."/>
        </authorList>
    </citation>
    <scope>NUCLEOTIDE SEQUENCE [LARGE SCALE GENOMIC DNA]</scope>
    <source>
        <strain evidence="11 12">22II-s11g</strain>
    </source>
</reference>
<feature type="domain" description="PpiC" evidence="10">
    <location>
        <begin position="135"/>
        <end position="224"/>
    </location>
</feature>
<keyword evidence="12" id="KW-1185">Reference proteome</keyword>
<name>A0A0A0EL66_9RHOB</name>
<dbReference type="InterPro" id="IPR027304">
    <property type="entry name" value="Trigger_fact/SurA_dom_sf"/>
</dbReference>
<comment type="caution">
    <text evidence="11">The sequence shown here is derived from an EMBL/GenBank/DDBJ whole genome shotgun (WGS) entry which is preliminary data.</text>
</comment>
<protein>
    <recommendedName>
        <fullName evidence="4">Parvulin-like PPIase</fullName>
        <ecNumber evidence="3">5.2.1.8</ecNumber>
    </recommendedName>
    <alternativeName>
        <fullName evidence="6">Peptidyl-prolyl cis-trans isomerase plp</fullName>
    </alternativeName>
    <alternativeName>
        <fullName evidence="7">Rotamase plp</fullName>
    </alternativeName>
</protein>
<evidence type="ECO:0000256" key="9">
    <source>
        <dbReference type="SAM" id="SignalP"/>
    </source>
</evidence>
<organism evidence="11 12">
    <name type="scientific">Pseudooceanicola atlanticus</name>
    <dbReference type="NCBI Taxonomy" id="1461694"/>
    <lineage>
        <taxon>Bacteria</taxon>
        <taxon>Pseudomonadati</taxon>
        <taxon>Pseudomonadota</taxon>
        <taxon>Alphaproteobacteria</taxon>
        <taxon>Rhodobacterales</taxon>
        <taxon>Paracoccaceae</taxon>
        <taxon>Pseudooceanicola</taxon>
    </lineage>
</organism>
<dbReference type="Pfam" id="PF00639">
    <property type="entry name" value="Rotamase"/>
    <property type="match status" value="1"/>
</dbReference>
<evidence type="ECO:0000256" key="5">
    <source>
        <dbReference type="ARBA" id="ARBA00023110"/>
    </source>
</evidence>
<dbReference type="AlphaFoldDB" id="A0A0A0EL66"/>
<dbReference type="SUPFAM" id="SSF109998">
    <property type="entry name" value="Triger factor/SurA peptide-binding domain-like"/>
    <property type="match status" value="1"/>
</dbReference>
<accession>A0A0A0EL66</accession>
<dbReference type="PANTHER" id="PTHR47245">
    <property type="entry name" value="PEPTIDYLPROLYL ISOMERASE"/>
    <property type="match status" value="1"/>
</dbReference>
<evidence type="ECO:0000256" key="8">
    <source>
        <dbReference type="PROSITE-ProRule" id="PRU00278"/>
    </source>
</evidence>
<dbReference type="RefSeq" id="WP_043747293.1">
    <property type="nucleotide sequence ID" value="NZ_AQQX01000002.1"/>
</dbReference>
<sequence length="282" mass="30428">MTLRLSRAAAIALSLTMAAPVLAQEEPSPDTVVATVDGTEITLGHMILVRRALPQQYNQLPDEVLFPGILDQLVQQTALQHSFEGDTPPRVAMALENEERSLMAAEVVGKILETAVTDAAIQAAYDEQYAQAEAETEYQAAHILVETEEEAQAIVEELEGGAEFAAVAREKSTGPSGPNGGSLGWFGQGMMVPPFEAAVMEMEVGDISAPVQTQFGWHVIQLNETRIKEAPTLEEVRGELRAKVEQDVVKAHIDGLVENANVDRSGSEAIDPKLLSNMDLTE</sequence>
<dbReference type="Gene3D" id="3.10.50.40">
    <property type="match status" value="1"/>
</dbReference>
<dbReference type="InterPro" id="IPR000297">
    <property type="entry name" value="PPIase_PpiC"/>
</dbReference>